<dbReference type="InterPro" id="IPR001308">
    <property type="entry name" value="ETF_a/FixB"/>
</dbReference>
<evidence type="ECO:0000313" key="3">
    <source>
        <dbReference type="Proteomes" id="UP000271031"/>
    </source>
</evidence>
<evidence type="ECO:0000313" key="2">
    <source>
        <dbReference type="EMBL" id="RNB81192.1"/>
    </source>
</evidence>
<reference evidence="2 3" key="1">
    <citation type="submission" date="2018-10" db="EMBL/GenBank/DDBJ databases">
        <title>Phylogenomics of Brevibacillus.</title>
        <authorList>
            <person name="Dunlap C."/>
        </authorList>
    </citation>
    <scope>NUCLEOTIDE SEQUENCE [LARGE SCALE GENOMIC DNA]</scope>
    <source>
        <strain evidence="2 3">JCM 15716</strain>
    </source>
</reference>
<dbReference type="SUPFAM" id="SSF52467">
    <property type="entry name" value="DHS-like NAD/FAD-binding domain"/>
    <property type="match status" value="1"/>
</dbReference>
<proteinExistence type="predicted"/>
<dbReference type="InterPro" id="IPR029035">
    <property type="entry name" value="DHS-like_NAD/FAD-binding_dom"/>
</dbReference>
<dbReference type="GO" id="GO:0033539">
    <property type="term" value="P:fatty acid beta-oxidation using acyl-CoA dehydrogenase"/>
    <property type="evidence" value="ECO:0007669"/>
    <property type="project" value="TreeGrafter"/>
</dbReference>
<comment type="caution">
    <text evidence="2">The sequence shown here is derived from an EMBL/GenBank/DDBJ whole genome shotgun (WGS) entry which is preliminary data.</text>
</comment>
<accession>A0A3M8CZC0</accession>
<dbReference type="EMBL" id="RHHQ01000023">
    <property type="protein sequence ID" value="RNB81192.1"/>
    <property type="molecule type" value="Genomic_DNA"/>
</dbReference>
<sequence length="309" mass="34069">MDAWGMAEIANHMYQEPIRLIGIIVHHGVENELFDQLPFHEVYHIKVPPEKWKLTDYHIHSFQKANEKIAISNGTYLFSSSPLYHEVAVRLSVQNDAGIITNAQEIGCNKENSTLLVKRQIYGEKANEFVSFQGELPQYITLDRAILYGSPFSGKPSIVEQIELDTVSKHNVKFVSETAIGFQDLKITEARCVIGIGRGASESQAWECILPLAEQLNAPIGGSKVADELGLIPREKRIGSSGNSIDADIYIAIGISGSSQHLEGIKGVKHVIAINIDPAAPIFQRCDVGIVGDYRIVVPKIVESLKQGE</sequence>
<dbReference type="PANTHER" id="PTHR43153">
    <property type="entry name" value="ELECTRON TRANSFER FLAVOPROTEIN ALPHA"/>
    <property type="match status" value="1"/>
</dbReference>
<dbReference type="InterPro" id="IPR014731">
    <property type="entry name" value="ETF_asu_C"/>
</dbReference>
<dbReference type="Gene3D" id="3.40.50.620">
    <property type="entry name" value="HUPs"/>
    <property type="match status" value="1"/>
</dbReference>
<dbReference type="Proteomes" id="UP000271031">
    <property type="component" value="Unassembled WGS sequence"/>
</dbReference>
<name>A0A3M8CZC0_9BACL</name>
<dbReference type="GO" id="GO:0050660">
    <property type="term" value="F:flavin adenine dinucleotide binding"/>
    <property type="evidence" value="ECO:0007669"/>
    <property type="project" value="InterPro"/>
</dbReference>
<evidence type="ECO:0000259" key="1">
    <source>
        <dbReference type="Pfam" id="PF00766"/>
    </source>
</evidence>
<dbReference type="AlphaFoldDB" id="A0A3M8CZC0"/>
<feature type="domain" description="Electron transfer flavoprotein alpha subunit C-terminal" evidence="1">
    <location>
        <begin position="186"/>
        <end position="266"/>
    </location>
</feature>
<gene>
    <name evidence="2" type="ORF">EDM56_26070</name>
</gene>
<keyword evidence="3" id="KW-1185">Reference proteome</keyword>
<dbReference type="InterPro" id="IPR014729">
    <property type="entry name" value="Rossmann-like_a/b/a_fold"/>
</dbReference>
<dbReference type="PANTHER" id="PTHR43153:SF1">
    <property type="entry name" value="ELECTRON TRANSFER FLAVOPROTEIN SUBUNIT ALPHA, MITOCHONDRIAL"/>
    <property type="match status" value="1"/>
</dbReference>
<dbReference type="Pfam" id="PF00766">
    <property type="entry name" value="ETF_alpha"/>
    <property type="match status" value="1"/>
</dbReference>
<dbReference type="Gene3D" id="3.40.50.1220">
    <property type="entry name" value="TPP-binding domain"/>
    <property type="match status" value="1"/>
</dbReference>
<dbReference type="GO" id="GO:0009055">
    <property type="term" value="F:electron transfer activity"/>
    <property type="evidence" value="ECO:0007669"/>
    <property type="project" value="InterPro"/>
</dbReference>
<dbReference type="SUPFAM" id="SSF52402">
    <property type="entry name" value="Adenine nucleotide alpha hydrolases-like"/>
    <property type="match status" value="1"/>
</dbReference>
<organism evidence="2 3">
    <name type="scientific">Brevibacillus fluminis</name>
    <dbReference type="NCBI Taxonomy" id="511487"/>
    <lineage>
        <taxon>Bacteria</taxon>
        <taxon>Bacillati</taxon>
        <taxon>Bacillota</taxon>
        <taxon>Bacilli</taxon>
        <taxon>Bacillales</taxon>
        <taxon>Paenibacillaceae</taxon>
        <taxon>Brevibacillus</taxon>
    </lineage>
</organism>
<protein>
    <submittedName>
        <fullName evidence="2">Electron transfer flavoprotein subunit alpha/FixB family protein</fullName>
    </submittedName>
</protein>